<evidence type="ECO:0000313" key="3">
    <source>
        <dbReference type="Proteomes" id="UP000700334"/>
    </source>
</evidence>
<name>A0A8J6A2Z9_GALPY</name>
<feature type="transmembrane region" description="Helical" evidence="1">
    <location>
        <begin position="183"/>
        <end position="206"/>
    </location>
</feature>
<gene>
    <name evidence="2" type="ORF">J0S82_004920</name>
</gene>
<reference evidence="2" key="1">
    <citation type="journal article" date="2021" name="Evol. Appl.">
        <title>The genome of the Pyrenean desman and the effects of bottlenecks and inbreeding on the genomic landscape of an endangered species.</title>
        <authorList>
            <person name="Escoda L."/>
            <person name="Castresana J."/>
        </authorList>
    </citation>
    <scope>NUCLEOTIDE SEQUENCE</scope>
    <source>
        <strain evidence="2">IBE-C5619</strain>
    </source>
</reference>
<comment type="caution">
    <text evidence="2">The sequence shown here is derived from an EMBL/GenBank/DDBJ whole genome shotgun (WGS) entry which is preliminary data.</text>
</comment>
<feature type="transmembrane region" description="Helical" evidence="1">
    <location>
        <begin position="157"/>
        <end position="177"/>
    </location>
</feature>
<keyword evidence="1" id="KW-0472">Membrane</keyword>
<organism evidence="2 3">
    <name type="scientific">Galemys pyrenaicus</name>
    <name type="common">Iberian desman</name>
    <name type="synonym">Pyrenean desman</name>
    <dbReference type="NCBI Taxonomy" id="202257"/>
    <lineage>
        <taxon>Eukaryota</taxon>
        <taxon>Metazoa</taxon>
        <taxon>Chordata</taxon>
        <taxon>Craniata</taxon>
        <taxon>Vertebrata</taxon>
        <taxon>Euteleostomi</taxon>
        <taxon>Mammalia</taxon>
        <taxon>Eutheria</taxon>
        <taxon>Laurasiatheria</taxon>
        <taxon>Eulipotyphla</taxon>
        <taxon>Talpidae</taxon>
        <taxon>Galemys</taxon>
    </lineage>
</organism>
<accession>A0A8J6A2Z9</accession>
<evidence type="ECO:0000256" key="1">
    <source>
        <dbReference type="SAM" id="Phobius"/>
    </source>
</evidence>
<sequence length="221" mass="24251">KYMMSIWEAILSHGNAHRPLCGMRVKHQIERLWVCPLSHGREGGCSCERKATQRMKELCNQGGLSQKKIPEDPNAHLPMKKIFVGDSKETLKNITQEIILSTTVIQKHGTVNRHNCEVRKALSKQDLASASAKEVEVLETLVVLVGMTSVVRKETSVVKMTLVAVLVVVAIMDLVMMEAVLEVVEATVAMVAPAAAVSTAVAEVLVNWQETKLSKRGESGK</sequence>
<keyword evidence="3" id="KW-1185">Reference proteome</keyword>
<proteinExistence type="predicted"/>
<keyword evidence="1" id="KW-0812">Transmembrane</keyword>
<keyword evidence="1" id="KW-1133">Transmembrane helix</keyword>
<dbReference type="Proteomes" id="UP000700334">
    <property type="component" value="Unassembled WGS sequence"/>
</dbReference>
<dbReference type="EMBL" id="JAGFMF010011823">
    <property type="protein sequence ID" value="KAG8511786.1"/>
    <property type="molecule type" value="Genomic_DNA"/>
</dbReference>
<dbReference type="AlphaFoldDB" id="A0A8J6A2Z9"/>
<feature type="non-terminal residue" evidence="2">
    <location>
        <position position="221"/>
    </location>
</feature>
<evidence type="ECO:0000313" key="2">
    <source>
        <dbReference type="EMBL" id="KAG8511786.1"/>
    </source>
</evidence>
<protein>
    <submittedName>
        <fullName evidence="2">Uncharacterized protein</fullName>
    </submittedName>
</protein>